<protein>
    <submittedName>
        <fullName evidence="1">Uncharacterized protein</fullName>
    </submittedName>
</protein>
<feature type="non-terminal residue" evidence="1">
    <location>
        <position position="1"/>
    </location>
</feature>
<reference evidence="1" key="1">
    <citation type="submission" date="2019-03" db="EMBL/GenBank/DDBJ databases">
        <title>Single cell metagenomics reveals metabolic interactions within the superorganism composed of flagellate Streblomastix strix and complex community of Bacteroidetes bacteria on its surface.</title>
        <authorList>
            <person name="Treitli S.C."/>
            <person name="Kolisko M."/>
            <person name="Husnik F."/>
            <person name="Keeling P."/>
            <person name="Hampl V."/>
        </authorList>
    </citation>
    <scope>NUCLEOTIDE SEQUENCE</scope>
    <source>
        <strain evidence="1">STM</strain>
    </source>
</reference>
<sequence length="39" mass="4733">TFHSLCEVERHLMAELNKLSLDFETVKKITRFKWIKKVL</sequence>
<proteinExistence type="predicted"/>
<organism evidence="1">
    <name type="scientific">termite gut metagenome</name>
    <dbReference type="NCBI Taxonomy" id="433724"/>
    <lineage>
        <taxon>unclassified sequences</taxon>
        <taxon>metagenomes</taxon>
        <taxon>organismal metagenomes</taxon>
    </lineage>
</organism>
<accession>A0A5J4PNP4</accession>
<dbReference type="AlphaFoldDB" id="A0A5J4PNP4"/>
<comment type="caution">
    <text evidence="1">The sequence shown here is derived from an EMBL/GenBank/DDBJ whole genome shotgun (WGS) entry which is preliminary data.</text>
</comment>
<name>A0A5J4PNP4_9ZZZZ</name>
<gene>
    <name evidence="1" type="ORF">EZS27_038206</name>
</gene>
<evidence type="ECO:0000313" key="1">
    <source>
        <dbReference type="EMBL" id="KAA6310501.1"/>
    </source>
</evidence>
<dbReference type="EMBL" id="SNRY01007396">
    <property type="protein sequence ID" value="KAA6310501.1"/>
    <property type="molecule type" value="Genomic_DNA"/>
</dbReference>